<accession>A0A699T353</accession>
<dbReference type="AlphaFoldDB" id="A0A699T353"/>
<protein>
    <submittedName>
        <fullName evidence="1">Uncharacterized protein</fullName>
    </submittedName>
</protein>
<comment type="caution">
    <text evidence="1">The sequence shown here is derived from an EMBL/GenBank/DDBJ whole genome shotgun (WGS) entry which is preliminary data.</text>
</comment>
<sequence>MSLDNAQSVVTYTSISFDSDGPSWGILLRNVDEFSEMDPCKEVAQQGHVPPL</sequence>
<proteinExistence type="predicted"/>
<feature type="non-terminal residue" evidence="1">
    <location>
        <position position="52"/>
    </location>
</feature>
<reference evidence="1" key="1">
    <citation type="journal article" date="2019" name="Sci. Rep.">
        <title>Draft genome of Tanacetum cinerariifolium, the natural source of mosquito coil.</title>
        <authorList>
            <person name="Yamashiro T."/>
            <person name="Shiraishi A."/>
            <person name="Satake H."/>
            <person name="Nakayama K."/>
        </authorList>
    </citation>
    <scope>NUCLEOTIDE SEQUENCE</scope>
</reference>
<organism evidence="1">
    <name type="scientific">Tanacetum cinerariifolium</name>
    <name type="common">Dalmatian daisy</name>
    <name type="synonym">Chrysanthemum cinerariifolium</name>
    <dbReference type="NCBI Taxonomy" id="118510"/>
    <lineage>
        <taxon>Eukaryota</taxon>
        <taxon>Viridiplantae</taxon>
        <taxon>Streptophyta</taxon>
        <taxon>Embryophyta</taxon>
        <taxon>Tracheophyta</taxon>
        <taxon>Spermatophyta</taxon>
        <taxon>Magnoliopsida</taxon>
        <taxon>eudicotyledons</taxon>
        <taxon>Gunneridae</taxon>
        <taxon>Pentapetalae</taxon>
        <taxon>asterids</taxon>
        <taxon>campanulids</taxon>
        <taxon>Asterales</taxon>
        <taxon>Asteraceae</taxon>
        <taxon>Asteroideae</taxon>
        <taxon>Anthemideae</taxon>
        <taxon>Anthemidinae</taxon>
        <taxon>Tanacetum</taxon>
    </lineage>
</organism>
<gene>
    <name evidence="1" type="ORF">Tci_875335</name>
</gene>
<dbReference type="EMBL" id="BKCJ011204501">
    <property type="protein sequence ID" value="GFD03366.1"/>
    <property type="molecule type" value="Genomic_DNA"/>
</dbReference>
<evidence type="ECO:0000313" key="1">
    <source>
        <dbReference type="EMBL" id="GFD03366.1"/>
    </source>
</evidence>
<name>A0A699T353_TANCI</name>